<feature type="transmembrane region" description="Helical" evidence="7">
    <location>
        <begin position="499"/>
        <end position="518"/>
    </location>
</feature>
<feature type="transmembrane region" description="Helical" evidence="7">
    <location>
        <begin position="373"/>
        <end position="390"/>
    </location>
</feature>
<dbReference type="NCBIfam" id="TIGR00360">
    <property type="entry name" value="ComEC_N-term"/>
    <property type="match status" value="1"/>
</dbReference>
<dbReference type="InterPro" id="IPR001279">
    <property type="entry name" value="Metallo-B-lactamas"/>
</dbReference>
<dbReference type="CDD" id="cd07731">
    <property type="entry name" value="ComA-like_MBL-fold"/>
    <property type="match status" value="1"/>
</dbReference>
<protein>
    <submittedName>
        <fullName evidence="10">Membrane protein</fullName>
    </submittedName>
</protein>
<dbReference type="Gene3D" id="3.60.15.10">
    <property type="entry name" value="Ribonuclease Z/Hydroxyacylglutathione hydrolase-like"/>
    <property type="match status" value="1"/>
</dbReference>
<dbReference type="EMBL" id="BRVS01000007">
    <property type="protein sequence ID" value="GLB67390.1"/>
    <property type="molecule type" value="Genomic_DNA"/>
</dbReference>
<feature type="transmembrane region" description="Helical" evidence="7">
    <location>
        <begin position="31"/>
        <end position="50"/>
    </location>
</feature>
<dbReference type="Pfam" id="PF03772">
    <property type="entry name" value="Competence"/>
    <property type="match status" value="1"/>
</dbReference>
<evidence type="ECO:0000256" key="4">
    <source>
        <dbReference type="ARBA" id="ARBA00022989"/>
    </source>
</evidence>
<comment type="subcellular location">
    <subcellularLocation>
        <location evidence="1">Cell membrane</location>
        <topology evidence="1">Multi-pass membrane protein</topology>
    </subcellularLocation>
</comment>
<organism evidence="10 11">
    <name type="scientific">Arthrobacter mangrovi</name>
    <dbReference type="NCBI Taxonomy" id="2966350"/>
    <lineage>
        <taxon>Bacteria</taxon>
        <taxon>Bacillati</taxon>
        <taxon>Actinomycetota</taxon>
        <taxon>Actinomycetes</taxon>
        <taxon>Micrococcales</taxon>
        <taxon>Micrococcaceae</taxon>
        <taxon>Arthrobacter</taxon>
    </lineage>
</organism>
<keyword evidence="11" id="KW-1185">Reference proteome</keyword>
<proteinExistence type="predicted"/>
<evidence type="ECO:0000313" key="11">
    <source>
        <dbReference type="Proteomes" id="UP001209654"/>
    </source>
</evidence>
<dbReference type="Proteomes" id="UP001209654">
    <property type="component" value="Unassembled WGS sequence"/>
</dbReference>
<feature type="transmembrane region" description="Helical" evidence="7">
    <location>
        <begin position="402"/>
        <end position="423"/>
    </location>
</feature>
<feature type="transmembrane region" description="Helical" evidence="7">
    <location>
        <begin position="84"/>
        <end position="105"/>
    </location>
</feature>
<feature type="transmembrane region" description="Helical" evidence="7">
    <location>
        <begin position="327"/>
        <end position="343"/>
    </location>
</feature>
<dbReference type="InterPro" id="IPR052159">
    <property type="entry name" value="Competence_DNA_uptake"/>
</dbReference>
<comment type="caution">
    <text evidence="10">The sequence shown here is derived from an EMBL/GenBank/DDBJ whole genome shotgun (WGS) entry which is preliminary data.</text>
</comment>
<feature type="transmembrane region" description="Helical" evidence="7">
    <location>
        <begin position="429"/>
        <end position="451"/>
    </location>
</feature>
<feature type="transmembrane region" description="Helical" evidence="7">
    <location>
        <begin position="274"/>
        <end position="296"/>
    </location>
</feature>
<evidence type="ECO:0000256" key="5">
    <source>
        <dbReference type="ARBA" id="ARBA00023136"/>
    </source>
</evidence>
<name>A0ABQ5MUC7_9MICC</name>
<evidence type="ECO:0000313" key="10">
    <source>
        <dbReference type="EMBL" id="GLB67390.1"/>
    </source>
</evidence>
<evidence type="ECO:0000259" key="9">
    <source>
        <dbReference type="Pfam" id="PF03772"/>
    </source>
</evidence>
<gene>
    <name evidence="10" type="ORF">AHIS1636_18300</name>
</gene>
<feature type="transmembrane region" description="Helical" evidence="7">
    <location>
        <begin position="303"/>
        <end position="321"/>
    </location>
</feature>
<reference evidence="10 11" key="1">
    <citation type="journal article" date="2023" name="Int. J. Syst. Evol. Microbiol.">
        <title>Arthrobacter mangrovi sp. nov., an actinobacterium isolated from the rhizosphere of a mangrove.</title>
        <authorList>
            <person name="Hamada M."/>
            <person name="Saitou S."/>
            <person name="Enomoto N."/>
            <person name="Nanri K."/>
            <person name="Hidaka K."/>
            <person name="Miura T."/>
            <person name="Tamura T."/>
        </authorList>
    </citation>
    <scope>NUCLEOTIDE SEQUENCE [LARGE SCALE GENOMIC DNA]</scope>
    <source>
        <strain evidence="10 11">NBRC 112813</strain>
    </source>
</reference>
<feature type="transmembrane region" description="Helical" evidence="7">
    <location>
        <begin position="350"/>
        <end position="367"/>
    </location>
</feature>
<evidence type="ECO:0000256" key="7">
    <source>
        <dbReference type="SAM" id="Phobius"/>
    </source>
</evidence>
<keyword evidence="4 7" id="KW-1133">Transmembrane helix</keyword>
<feature type="transmembrane region" description="Helical" evidence="7">
    <location>
        <begin position="458"/>
        <end position="479"/>
    </location>
</feature>
<feature type="domain" description="Metallo-beta-lactamase" evidence="8">
    <location>
        <begin position="614"/>
        <end position="712"/>
    </location>
</feature>
<keyword evidence="3 7" id="KW-0812">Transmembrane</keyword>
<keyword evidence="5 7" id="KW-0472">Membrane</keyword>
<keyword evidence="2" id="KW-1003">Cell membrane</keyword>
<feature type="region of interest" description="Disordered" evidence="6">
    <location>
        <begin position="545"/>
        <end position="565"/>
    </location>
</feature>
<evidence type="ECO:0000256" key="2">
    <source>
        <dbReference type="ARBA" id="ARBA00022475"/>
    </source>
</evidence>
<dbReference type="PANTHER" id="PTHR30619:SF1">
    <property type="entry name" value="RECOMBINATION PROTEIN 2"/>
    <property type="match status" value="1"/>
</dbReference>
<dbReference type="InterPro" id="IPR035681">
    <property type="entry name" value="ComA-like_MBL"/>
</dbReference>
<evidence type="ECO:0000259" key="8">
    <source>
        <dbReference type="Pfam" id="PF00753"/>
    </source>
</evidence>
<accession>A0ABQ5MUC7</accession>
<sequence>MLTRALATLRAAVLNRDREVPSAREPDRARLDLRLAGAALLGWLVVLGLARAGTGVSLSAAKFCCGAALVLAGWLVLRRRRGKQLGLFAGTALLLACLLGLLSLVTGVRLAERLSGPIAQAIETEAYVSVELQALSDAARSRTPSRFGGERYLVSARIVSAAGGGRQFEAATPVLVLGDAAWKSVRYADRIRTAGTLTASEPGSAEQALLNASAAPAVTGTPASAEAINRIRSGFITMTRPLPEDARGLLPGMAFGDREQQSDELADAMRRTGLTHLLAVSGANCSYLLGFVYLLAQSCRLPRWSAAVCGVAALAGFVMLVRPEPSVLRAAVMGAVGVAALLTGRRRASLTFLSVAVLLLLAADPWLAGEYSFVLSVLATLGLVLFGSRCSEWLQRWLPKPLAVAMAVPIAAQVFCTPVLVLLRPELALYSIPANILAAPVVPIITVTAMAALGLLPLLPLVAGSLVFAAGLPTLWVAWIARTFSELPFAAMPWLQGGAGFLAAAAAGGGALLALGLASKWKTQGEGLSAVAGRARFVLRPRGDVRSANSSARRPGRRTAQGPALRAGRRNDAARLVAWTLAPALVVGSLAGWLGARPSAISSADRWDVAACDVGQGDGIVVRTGPSSAMVIDAGPEPGLMDACLDALGIERVGTLVLTHMHLDHYGGMAGVFDGREVGSVLFGSAKPDLPKEVDTELRRRGITPERGTAGRHGTEGYASWNVLWPTKAGKGGNENDSSIVLLVEVRTEGGAALRLLLTGDLESEAGGAMLRGLGGQTPVVDLLKVSHHGARNGGTEMIERLQPRAALISVGRDNDYGHPAPEILSALSRHQIPAFRTDEIGTVLLELRAGSLVVTGLP</sequence>
<evidence type="ECO:0000256" key="6">
    <source>
        <dbReference type="SAM" id="MobiDB-lite"/>
    </source>
</evidence>
<dbReference type="InterPro" id="IPR036866">
    <property type="entry name" value="RibonucZ/Hydroxyglut_hydro"/>
</dbReference>
<dbReference type="Pfam" id="PF00753">
    <property type="entry name" value="Lactamase_B"/>
    <property type="match status" value="1"/>
</dbReference>
<dbReference type="SUPFAM" id="SSF56281">
    <property type="entry name" value="Metallo-hydrolase/oxidoreductase"/>
    <property type="match status" value="1"/>
</dbReference>
<feature type="domain" description="ComEC/Rec2-related protein" evidence="9">
    <location>
        <begin position="253"/>
        <end position="514"/>
    </location>
</feature>
<feature type="transmembrane region" description="Helical" evidence="7">
    <location>
        <begin position="56"/>
        <end position="77"/>
    </location>
</feature>
<evidence type="ECO:0000256" key="1">
    <source>
        <dbReference type="ARBA" id="ARBA00004651"/>
    </source>
</evidence>
<dbReference type="PANTHER" id="PTHR30619">
    <property type="entry name" value="DNA INTERNALIZATION/COMPETENCE PROTEIN COMEC/REC2"/>
    <property type="match status" value="1"/>
</dbReference>
<dbReference type="InterPro" id="IPR004477">
    <property type="entry name" value="ComEC_N"/>
</dbReference>
<evidence type="ECO:0000256" key="3">
    <source>
        <dbReference type="ARBA" id="ARBA00022692"/>
    </source>
</evidence>
<dbReference type="RefSeq" id="WP_264795521.1">
    <property type="nucleotide sequence ID" value="NZ_BRVS01000007.1"/>
</dbReference>
<feature type="transmembrane region" description="Helical" evidence="7">
    <location>
        <begin position="576"/>
        <end position="596"/>
    </location>
</feature>